<keyword evidence="4" id="KW-1185">Reference proteome</keyword>
<dbReference type="Proteomes" id="UP000011116">
    <property type="component" value="Chromosome 5H"/>
</dbReference>
<dbReference type="OrthoDB" id="666348at2759"/>
<dbReference type="Gramene" id="HORVU.MOREX.r3.5HG0448480.1">
    <property type="protein sequence ID" value="HORVU.MOREX.r3.5HG0448480.1"/>
    <property type="gene ID" value="HORVU.MOREX.r3.5HG0448480"/>
</dbReference>
<dbReference type="InterPro" id="IPR038985">
    <property type="entry name" value="OPRN-like"/>
</dbReference>
<name>F2CVF0_HORVV</name>
<protein>
    <submittedName>
        <fullName evidence="2">Predicted protein</fullName>
    </submittedName>
</protein>
<dbReference type="KEGG" id="hvg:123395203"/>
<feature type="region of interest" description="Disordered" evidence="1">
    <location>
        <begin position="87"/>
        <end position="127"/>
    </location>
</feature>
<gene>
    <name evidence="3" type="primary">LOC123395203</name>
</gene>
<sequence>MEKKHMKMAILRQEHIFRQQVHELHRVYEVQKRLMKEMQAVKMSPAQAREDTQTEQMLDTDRPQWYVDSGEKTAPFIEDFNLELTLATGGDTRKQEMTSNSESGGTVTSSTSAESESGQQRFPESSVNLRFQHESKRHDDQLTQSPWLYQCLSLKMA</sequence>
<evidence type="ECO:0000313" key="2">
    <source>
        <dbReference type="EMBL" id="BAJ86821.1"/>
    </source>
</evidence>
<dbReference type="GeneID" id="123395203"/>
<reference evidence="3" key="4">
    <citation type="submission" date="2022-01" db="UniProtKB">
        <authorList>
            <consortium name="EnsemblPlants"/>
        </authorList>
    </citation>
    <scope>IDENTIFICATION</scope>
    <source>
        <strain evidence="3">subsp. vulgare</strain>
    </source>
</reference>
<accession>F2CVF0</accession>
<proteinExistence type="evidence at transcript level"/>
<reference evidence="2" key="1">
    <citation type="journal article" date="2011" name="Plant Physiol.">
        <title>Comprehensive sequence analysis of 24,783 barley full-length cDNAs derived from 12 clone libraries.</title>
        <authorList>
            <person name="Matsumoto T."/>
            <person name="Tanaka T."/>
            <person name="Sakai H."/>
            <person name="Amano N."/>
            <person name="Kanamori H."/>
            <person name="Kurita K."/>
            <person name="Kikuta A."/>
            <person name="Kamiya K."/>
            <person name="Yamamoto M."/>
            <person name="Ikawa H."/>
            <person name="Fujii N."/>
            <person name="Hori K."/>
            <person name="Itoh T."/>
            <person name="Sato K."/>
        </authorList>
    </citation>
    <scope>NUCLEOTIDE SEQUENCE</scope>
    <source>
        <tissue evidence="2">Shoot</tissue>
    </source>
</reference>
<dbReference type="RefSeq" id="XP_044946084.1">
    <property type="nucleotide sequence ID" value="XM_045090149.1"/>
</dbReference>
<dbReference type="PANTHER" id="PTHR37904:SF4">
    <property type="entry name" value="MYB-CC TYPE TRANSCRIPTION FACTOR LHEQLE-CONTAINING DOMAIN-CONTAINING PROTEIN"/>
    <property type="match status" value="1"/>
</dbReference>
<evidence type="ECO:0000313" key="3">
    <source>
        <dbReference type="EnsemblPlants" id="HORVU.MOREX.r3.5HG0448480.1"/>
    </source>
</evidence>
<dbReference type="EMBL" id="AK355602">
    <property type="protein sequence ID" value="BAJ86821.1"/>
    <property type="molecule type" value="mRNA"/>
</dbReference>
<dbReference type="EnsemblPlants" id="HORVU.MOREX.r3.5HG0448480.1">
    <property type="protein sequence ID" value="HORVU.MOREX.r3.5HG0448480.1"/>
    <property type="gene ID" value="HORVU.MOREX.r3.5HG0448480"/>
</dbReference>
<feature type="compositionally biased region" description="Low complexity" evidence="1">
    <location>
        <begin position="98"/>
        <end position="118"/>
    </location>
</feature>
<dbReference type="RefSeq" id="XP_044946083.1">
    <property type="nucleotide sequence ID" value="XM_045090148.1"/>
</dbReference>
<dbReference type="AlphaFoldDB" id="F2CVF0"/>
<evidence type="ECO:0000256" key="1">
    <source>
        <dbReference type="SAM" id="MobiDB-lite"/>
    </source>
</evidence>
<evidence type="ECO:0000313" key="4">
    <source>
        <dbReference type="Proteomes" id="UP000011116"/>
    </source>
</evidence>
<feature type="region of interest" description="Disordered" evidence="1">
    <location>
        <begin position="43"/>
        <end position="65"/>
    </location>
</feature>
<dbReference type="PANTHER" id="PTHR37904">
    <property type="entry name" value="OS10G0566900 PROTEIN"/>
    <property type="match status" value="1"/>
</dbReference>
<dbReference type="HOGENOM" id="CLU_080285_3_1_1"/>
<reference evidence="4" key="2">
    <citation type="journal article" date="2012" name="Nature">
        <title>A physical, genetic and functional sequence assembly of the barley genome.</title>
        <authorList>
            <consortium name="The International Barley Genome Sequencing Consortium"/>
            <person name="Mayer K.F."/>
            <person name="Waugh R."/>
            <person name="Brown J.W."/>
            <person name="Schulman A."/>
            <person name="Langridge P."/>
            <person name="Platzer M."/>
            <person name="Fincher G.B."/>
            <person name="Muehlbauer G.J."/>
            <person name="Sato K."/>
            <person name="Close T.J."/>
            <person name="Wise R.P."/>
            <person name="Stein N."/>
        </authorList>
    </citation>
    <scope>NUCLEOTIDE SEQUENCE [LARGE SCALE GENOMIC DNA]</scope>
    <source>
        <strain evidence="4">cv. Morex</strain>
    </source>
</reference>
<dbReference type="Gramene" id="HORVU.MOREX.r2.5HG0371440.1">
    <property type="protein sequence ID" value="HORVU.MOREX.r2.5HG0371440.1"/>
    <property type="gene ID" value="HORVU.MOREX.r2.5HG0371440"/>
</dbReference>
<reference evidence="3" key="3">
    <citation type="submission" date="2020-10" db="EMBL/GenBank/DDBJ databases">
        <authorList>
            <person name="Scholz U."/>
            <person name="Mascher M."/>
            <person name="Fiebig A."/>
        </authorList>
    </citation>
    <scope>NUCLEOTIDE SEQUENCE [LARGE SCALE GENOMIC DNA]</scope>
    <source>
        <strain evidence="3">cv. Morex</strain>
    </source>
</reference>
<dbReference type="SMR" id="F2CVF0"/>
<organism evidence="2">
    <name type="scientific">Hordeum vulgare subsp. vulgare</name>
    <name type="common">Domesticated barley</name>
    <dbReference type="NCBI Taxonomy" id="112509"/>
    <lineage>
        <taxon>Eukaryota</taxon>
        <taxon>Viridiplantae</taxon>
        <taxon>Streptophyta</taxon>
        <taxon>Embryophyta</taxon>
        <taxon>Tracheophyta</taxon>
        <taxon>Spermatophyta</taxon>
        <taxon>Magnoliopsida</taxon>
        <taxon>Liliopsida</taxon>
        <taxon>Poales</taxon>
        <taxon>Poaceae</taxon>
        <taxon>BOP clade</taxon>
        <taxon>Pooideae</taxon>
        <taxon>Triticodae</taxon>
        <taxon>Triticeae</taxon>
        <taxon>Hordeinae</taxon>
        <taxon>Hordeum</taxon>
    </lineage>
</organism>